<accession>A0A5C0AY38</accession>
<evidence type="ECO:0000313" key="1">
    <source>
        <dbReference type="EMBL" id="QEI07402.1"/>
    </source>
</evidence>
<dbReference type="RefSeq" id="WP_148816449.1">
    <property type="nucleotide sequence ID" value="NZ_CP043046.1"/>
</dbReference>
<evidence type="ECO:0000313" key="2">
    <source>
        <dbReference type="Proteomes" id="UP000325161"/>
    </source>
</evidence>
<keyword evidence="2" id="KW-1185">Reference proteome</keyword>
<proteinExistence type="predicted"/>
<sequence>MYNEPLPDATLKNLEQTVLRGGEAAIAAIETLDAELAGADPDYAVRLREIIALHPEPELQVLGSRPDLTL</sequence>
<dbReference type="AlphaFoldDB" id="A0A5C0AY38"/>
<gene>
    <name evidence="1" type="ORF">FXN63_17300</name>
</gene>
<name>A0A5C0AY38_9BURK</name>
<protein>
    <submittedName>
        <fullName evidence="1">Uncharacterized protein</fullName>
    </submittedName>
</protein>
<dbReference type="KEGG" id="pacr:FXN63_17300"/>
<organism evidence="1 2">
    <name type="scientific">Pigmentiphaga aceris</name>
    <dbReference type="NCBI Taxonomy" id="1940612"/>
    <lineage>
        <taxon>Bacteria</taxon>
        <taxon>Pseudomonadati</taxon>
        <taxon>Pseudomonadota</taxon>
        <taxon>Betaproteobacteria</taxon>
        <taxon>Burkholderiales</taxon>
        <taxon>Alcaligenaceae</taxon>
        <taxon>Pigmentiphaga</taxon>
    </lineage>
</organism>
<dbReference type="Proteomes" id="UP000325161">
    <property type="component" value="Chromosome"/>
</dbReference>
<reference evidence="1 2" key="1">
    <citation type="submission" date="2019-08" db="EMBL/GenBank/DDBJ databases">
        <title>Amphibian skin-associated Pigmentiphaga: genome sequence and occurrence across geography and hosts.</title>
        <authorList>
            <person name="Bletz M.C."/>
            <person name="Bunk B."/>
            <person name="Sproeer C."/>
            <person name="Biwer P."/>
            <person name="Reiter S."/>
            <person name="Rabemananjara F.C.E."/>
            <person name="Schulz S."/>
            <person name="Overmann J."/>
            <person name="Vences M."/>
        </authorList>
    </citation>
    <scope>NUCLEOTIDE SEQUENCE [LARGE SCALE GENOMIC DNA]</scope>
    <source>
        <strain evidence="1 2">Mada1488</strain>
    </source>
</reference>
<dbReference type="EMBL" id="CP043046">
    <property type="protein sequence ID" value="QEI07402.1"/>
    <property type="molecule type" value="Genomic_DNA"/>
</dbReference>